<dbReference type="InterPro" id="IPR050440">
    <property type="entry name" value="Laminin/Netrin_ECM"/>
</dbReference>
<dbReference type="SMART" id="SM00136">
    <property type="entry name" value="LamNT"/>
    <property type="match status" value="1"/>
</dbReference>
<keyword evidence="2" id="KW-0424">Laminin EGF-like domain</keyword>
<sequence length="144" mass="16853">MWSPLEFHVAYFFIRMVNSPRPGIWTLEKSTDYGKTWTPWQHFSDTPANCETYLEKSGLFFNNQKAYDKLFEHFDVGTEIKISFDFRPRDPNGLLLSVHGKSSYAILELVDNTLFFNVKTDLKNIVTTNYKLPNNEKDAQRPGY</sequence>
<reference evidence="4" key="1">
    <citation type="journal article" date="2023" name="Genome Biol. Evol.">
        <title>Long-read-based Genome Assembly of Drosophila gunungcola Reveals Fewer Chemosensory Genes in Flower-breeding Species.</title>
        <authorList>
            <person name="Negi A."/>
            <person name="Liao B.Y."/>
            <person name="Yeh S.D."/>
        </authorList>
    </citation>
    <scope>NUCLEOTIDE SEQUENCE</scope>
    <source>
        <strain evidence="4">Sukarami</strain>
    </source>
</reference>
<dbReference type="GO" id="GO:0009887">
    <property type="term" value="P:animal organ morphogenesis"/>
    <property type="evidence" value="ECO:0007669"/>
    <property type="project" value="TreeGrafter"/>
</dbReference>
<evidence type="ECO:0000256" key="1">
    <source>
        <dbReference type="ARBA" id="ARBA00023157"/>
    </source>
</evidence>
<dbReference type="GO" id="GO:0009888">
    <property type="term" value="P:tissue development"/>
    <property type="evidence" value="ECO:0007669"/>
    <property type="project" value="TreeGrafter"/>
</dbReference>
<gene>
    <name evidence="4" type="ORF">M5D96_006424</name>
</gene>
<protein>
    <recommendedName>
        <fullName evidence="3">Laminin N-terminal domain-containing protein</fullName>
    </recommendedName>
</protein>
<feature type="domain" description="Laminin N-terminal" evidence="3">
    <location>
        <begin position="1"/>
        <end position="144"/>
    </location>
</feature>
<name>A0A9P9YP25_9MUSC</name>
<dbReference type="InterPro" id="IPR001791">
    <property type="entry name" value="Laminin_G"/>
</dbReference>
<evidence type="ECO:0000256" key="2">
    <source>
        <dbReference type="ARBA" id="ARBA00023292"/>
    </source>
</evidence>
<dbReference type="PANTHER" id="PTHR10574:SF406">
    <property type="entry name" value="LAMININ SUBUNIT ALPHA 5"/>
    <property type="match status" value="1"/>
</dbReference>
<dbReference type="Pfam" id="PF02210">
    <property type="entry name" value="Laminin_G_2"/>
    <property type="match status" value="1"/>
</dbReference>
<keyword evidence="1" id="KW-1015">Disulfide bond</keyword>
<evidence type="ECO:0000313" key="4">
    <source>
        <dbReference type="EMBL" id="KAI8040481.1"/>
    </source>
</evidence>
<dbReference type="InterPro" id="IPR008211">
    <property type="entry name" value="Laminin_N"/>
</dbReference>
<dbReference type="GO" id="GO:0005201">
    <property type="term" value="F:extracellular matrix structural constituent"/>
    <property type="evidence" value="ECO:0007669"/>
    <property type="project" value="TreeGrafter"/>
</dbReference>
<dbReference type="Gene3D" id="2.60.120.260">
    <property type="entry name" value="Galactose-binding domain-like"/>
    <property type="match status" value="1"/>
</dbReference>
<accession>A0A9P9YP25</accession>
<dbReference type="PANTHER" id="PTHR10574">
    <property type="entry name" value="NETRIN/LAMININ-RELATED"/>
    <property type="match status" value="1"/>
</dbReference>
<comment type="caution">
    <text evidence="4">The sequence shown here is derived from an EMBL/GenBank/DDBJ whole genome shotgun (WGS) entry which is preliminary data.</text>
</comment>
<evidence type="ECO:0000313" key="5">
    <source>
        <dbReference type="Proteomes" id="UP001059596"/>
    </source>
</evidence>
<dbReference type="InterPro" id="IPR013320">
    <property type="entry name" value="ConA-like_dom_sf"/>
</dbReference>
<keyword evidence="5" id="KW-1185">Reference proteome</keyword>
<dbReference type="AlphaFoldDB" id="A0A9P9YP25"/>
<dbReference type="SUPFAM" id="SSF49899">
    <property type="entry name" value="Concanavalin A-like lectins/glucanases"/>
    <property type="match status" value="1"/>
</dbReference>
<dbReference type="GO" id="GO:0007411">
    <property type="term" value="P:axon guidance"/>
    <property type="evidence" value="ECO:0007669"/>
    <property type="project" value="TreeGrafter"/>
</dbReference>
<evidence type="ECO:0000259" key="3">
    <source>
        <dbReference type="PROSITE" id="PS51117"/>
    </source>
</evidence>
<proteinExistence type="predicted"/>
<dbReference type="EMBL" id="JAMKOV010000004">
    <property type="protein sequence ID" value="KAI8040481.1"/>
    <property type="molecule type" value="Genomic_DNA"/>
</dbReference>
<dbReference type="GO" id="GO:0005604">
    <property type="term" value="C:basement membrane"/>
    <property type="evidence" value="ECO:0007669"/>
    <property type="project" value="TreeGrafter"/>
</dbReference>
<dbReference type="Gene3D" id="2.60.120.200">
    <property type="match status" value="1"/>
</dbReference>
<dbReference type="PROSITE" id="PS51117">
    <property type="entry name" value="LAMININ_NTER"/>
    <property type="match status" value="1"/>
</dbReference>
<dbReference type="Proteomes" id="UP001059596">
    <property type="component" value="Unassembled WGS sequence"/>
</dbReference>
<organism evidence="4 5">
    <name type="scientific">Drosophila gunungcola</name>
    <name type="common">fruit fly</name>
    <dbReference type="NCBI Taxonomy" id="103775"/>
    <lineage>
        <taxon>Eukaryota</taxon>
        <taxon>Metazoa</taxon>
        <taxon>Ecdysozoa</taxon>
        <taxon>Arthropoda</taxon>
        <taxon>Hexapoda</taxon>
        <taxon>Insecta</taxon>
        <taxon>Pterygota</taxon>
        <taxon>Neoptera</taxon>
        <taxon>Endopterygota</taxon>
        <taxon>Diptera</taxon>
        <taxon>Brachycera</taxon>
        <taxon>Muscomorpha</taxon>
        <taxon>Ephydroidea</taxon>
        <taxon>Drosophilidae</taxon>
        <taxon>Drosophila</taxon>
        <taxon>Sophophora</taxon>
    </lineage>
</organism>
<dbReference type="Pfam" id="PF00055">
    <property type="entry name" value="Laminin_N"/>
    <property type="match status" value="1"/>
</dbReference>